<dbReference type="EMBL" id="GG738850">
    <property type="protein sequence ID" value="EFC48621.1"/>
    <property type="molecule type" value="Genomic_DNA"/>
</dbReference>
<dbReference type="GO" id="GO:0004672">
    <property type="term" value="F:protein kinase activity"/>
    <property type="evidence" value="ECO:0007669"/>
    <property type="project" value="InterPro"/>
</dbReference>
<dbReference type="InterPro" id="IPR000719">
    <property type="entry name" value="Prot_kinase_dom"/>
</dbReference>
<name>D2V3E1_NAEGR</name>
<dbReference type="PROSITE" id="PS00108">
    <property type="entry name" value="PROTEIN_KINASE_ST"/>
    <property type="match status" value="1"/>
</dbReference>
<dbReference type="KEGG" id="ngr:NAEGRDRAFT_63325"/>
<dbReference type="VEuPathDB" id="AmoebaDB:NAEGRDRAFT_63325"/>
<dbReference type="GeneID" id="8852475"/>
<evidence type="ECO:0000313" key="4">
    <source>
        <dbReference type="Proteomes" id="UP000006671"/>
    </source>
</evidence>
<dbReference type="SMART" id="SM00220">
    <property type="entry name" value="S_TKc"/>
    <property type="match status" value="1"/>
</dbReference>
<dbReference type="RefSeq" id="XP_002681365.1">
    <property type="nucleotide sequence ID" value="XM_002681319.1"/>
</dbReference>
<organism evidence="4">
    <name type="scientific">Naegleria gruberi</name>
    <name type="common">Amoeba</name>
    <dbReference type="NCBI Taxonomy" id="5762"/>
    <lineage>
        <taxon>Eukaryota</taxon>
        <taxon>Discoba</taxon>
        <taxon>Heterolobosea</taxon>
        <taxon>Tetramitia</taxon>
        <taxon>Eutetramitia</taxon>
        <taxon>Vahlkampfiidae</taxon>
        <taxon>Naegleria</taxon>
    </lineage>
</organism>
<dbReference type="Gene3D" id="1.10.510.10">
    <property type="entry name" value="Transferase(Phosphotransferase) domain 1"/>
    <property type="match status" value="1"/>
</dbReference>
<dbReference type="Proteomes" id="UP000006671">
    <property type="component" value="Unassembled WGS sequence"/>
</dbReference>
<dbReference type="GO" id="GO:0005524">
    <property type="term" value="F:ATP binding"/>
    <property type="evidence" value="ECO:0007669"/>
    <property type="project" value="InterPro"/>
</dbReference>
<dbReference type="GO" id="GO:0007165">
    <property type="term" value="P:signal transduction"/>
    <property type="evidence" value="ECO:0007669"/>
    <property type="project" value="TreeGrafter"/>
</dbReference>
<feature type="domain" description="Protein kinase" evidence="2">
    <location>
        <begin position="549"/>
        <end position="872"/>
    </location>
</feature>
<dbReference type="GO" id="GO:0005737">
    <property type="term" value="C:cytoplasm"/>
    <property type="evidence" value="ECO:0007669"/>
    <property type="project" value="TreeGrafter"/>
</dbReference>
<feature type="transmembrane region" description="Helical" evidence="1">
    <location>
        <begin position="482"/>
        <end position="507"/>
    </location>
</feature>
<keyword evidence="4" id="KW-1185">Reference proteome</keyword>
<dbReference type="AlphaFoldDB" id="D2V3E1"/>
<dbReference type="SUPFAM" id="SSF56112">
    <property type="entry name" value="Protein kinase-like (PK-like)"/>
    <property type="match status" value="1"/>
</dbReference>
<dbReference type="OrthoDB" id="248923at2759"/>
<reference evidence="3 4" key="1">
    <citation type="journal article" date="2010" name="Cell">
        <title>The genome of Naegleria gruberi illuminates early eukaryotic versatility.</title>
        <authorList>
            <person name="Fritz-Laylin L.K."/>
            <person name="Prochnik S.E."/>
            <person name="Ginger M.L."/>
            <person name="Dacks J.B."/>
            <person name="Carpenter M.L."/>
            <person name="Field M.C."/>
            <person name="Kuo A."/>
            <person name="Paredez A."/>
            <person name="Chapman J."/>
            <person name="Pham J."/>
            <person name="Shu S."/>
            <person name="Neupane R."/>
            <person name="Cipriano M."/>
            <person name="Mancuso J."/>
            <person name="Tu H."/>
            <person name="Salamov A."/>
            <person name="Lindquist E."/>
            <person name="Shapiro H."/>
            <person name="Lucas S."/>
            <person name="Grigoriev I.V."/>
            <person name="Cande W.Z."/>
            <person name="Fulton C."/>
            <person name="Rokhsar D.S."/>
            <person name="Dawson S.C."/>
        </authorList>
    </citation>
    <scope>NUCLEOTIDE SEQUENCE [LARGE SCALE GENOMIC DNA]</scope>
    <source>
        <strain evidence="3 4">NEG-M</strain>
    </source>
</reference>
<dbReference type="STRING" id="5762.D2V3E1"/>
<dbReference type="PROSITE" id="PS50011">
    <property type="entry name" value="PROTEIN_KINASE_DOM"/>
    <property type="match status" value="1"/>
</dbReference>
<dbReference type="eggNOG" id="KOG0193">
    <property type="taxonomic scope" value="Eukaryota"/>
</dbReference>
<gene>
    <name evidence="3" type="ORF">NAEGRDRAFT_63325</name>
</gene>
<dbReference type="InterPro" id="IPR050167">
    <property type="entry name" value="Ser_Thr_protein_kinase"/>
</dbReference>
<evidence type="ECO:0000313" key="3">
    <source>
        <dbReference type="EMBL" id="EFC48621.1"/>
    </source>
</evidence>
<dbReference type="InterPro" id="IPR008271">
    <property type="entry name" value="Ser/Thr_kinase_AS"/>
</dbReference>
<protein>
    <submittedName>
        <fullName evidence="3">Predicted protein</fullName>
    </submittedName>
</protein>
<dbReference type="InParanoid" id="D2V3E1"/>
<keyword evidence="1" id="KW-1133">Transmembrane helix</keyword>
<dbReference type="InterPro" id="IPR011050">
    <property type="entry name" value="Pectin_lyase_fold/virulence"/>
</dbReference>
<keyword evidence="1" id="KW-0812">Transmembrane</keyword>
<dbReference type="SUPFAM" id="SSF51126">
    <property type="entry name" value="Pectin lyase-like"/>
    <property type="match status" value="1"/>
</dbReference>
<dbReference type="InterPro" id="IPR011009">
    <property type="entry name" value="Kinase-like_dom_sf"/>
</dbReference>
<dbReference type="Pfam" id="PF00069">
    <property type="entry name" value="Pkinase"/>
    <property type="match status" value="1"/>
</dbReference>
<evidence type="ECO:0000259" key="2">
    <source>
        <dbReference type="PROSITE" id="PS50011"/>
    </source>
</evidence>
<accession>D2V3E1</accession>
<dbReference type="PANTHER" id="PTHR23257">
    <property type="entry name" value="SERINE-THREONINE PROTEIN KINASE"/>
    <property type="match status" value="1"/>
</dbReference>
<sequence length="915" mass="104530">MRYSSLSFLSSTVNKTKIKSYAKVSFSSSNVTSTESTTILATSMFLDSYVIPFALVFDSLLESSSFTFEWKTASCITYDKQPQFGFFNSKLINSKIFSFNFGRLVLDNNLFTGTSQILLRNSIPCDKAIDVTRNVFESLPDLSTLLIQDTIAILLFSGNSIRNFNVAFGLFHFNTLAVVKFENNIVTGMIMPQIALTNSGLFTFEKINNIATFNNTFIGNVGYYGSYYFKECGNILIMNDKFSNNKAIIGGAIYDSNNGFGRSVNVTNSIFSNNYASYGGVIGTSLVNVNLYFTGNTFENNRAKWGGAILADIPPYFMDGMLQSNQFVNNTIEFQSEENNIAGNPIFTLLSPNGTLFLYPGELINIEGRVTDLYDKVIPYNSDFKIDITASQPNVMIYSSVIANQLTSKSFNIYWKYGLVGAETVNAFSQFNLTISTRILDKSTFGRVIVMVKECPSGFSFMNGYLLGNTNSNLFECSPIPLIMSLSIVGSSLLFGFITVGVLWLCIKIYTSIKPYRTAKQQTMMVLSMQKPQNEIAKKVKIFDQELETKLSRLLMNAENYTVLKSNDMVEVVSFTSNWEKYVLKIDKSQRREVRLNEEYSAVPVELVDTNEAKQFIANAEYYFVIPGDNNEKTRFLGIDIKNRSVFHPCLIFRGADFDLSHYLSVFGHFSKRIEEKIDILQQIVKPMKWLHSNNIFHRDLKPANIFVWWDVGKKPILKIGDFGASSSNYVLEGTYPYIAPELINENDLNELSIYHSRMEWFAPADVYSFSVIMWDVLFEDNSRFIRHFRMKKYSNDDFSINMPTLEMLLEYCEKENRFELNPKIELAKQLENYLEIFKRCNSEDPTKRPTFEFIEKALNGEVENWNSYPTYSRIKESIDVDSSHYYHRDNGSNSNFVKIGSDNEELIETEYTRY</sequence>
<proteinExistence type="predicted"/>
<evidence type="ECO:0000256" key="1">
    <source>
        <dbReference type="SAM" id="Phobius"/>
    </source>
</evidence>
<keyword evidence="1" id="KW-0472">Membrane</keyword>